<dbReference type="PROSITE" id="PS50005">
    <property type="entry name" value="TPR"/>
    <property type="match status" value="1"/>
</dbReference>
<evidence type="ECO:0000313" key="2">
    <source>
        <dbReference type="EMBL" id="UOQ85216.1"/>
    </source>
</evidence>
<evidence type="ECO:0000256" key="1">
    <source>
        <dbReference type="PROSITE-ProRule" id="PRU00339"/>
    </source>
</evidence>
<keyword evidence="1" id="KW-0802">TPR repeat</keyword>
<dbReference type="Gene3D" id="1.25.40.10">
    <property type="entry name" value="Tetratricopeptide repeat domain"/>
    <property type="match status" value="2"/>
</dbReference>
<proteinExistence type="predicted"/>
<sequence length="333" mass="39567">MSKSHSLEGNIIPFIPEGDFYFSKGIEAYQKQKFDLSLKWFQKAMEEKPDNPLYQCQTSIVYTEMGSYHLANQLLTRVLAKQGEEYIDCYYLIANNYAHLGLLQDAIKYAELYLEKATDGEFREEAATLLEMLDFDDEDEDDDDWTLDEEDDLLMYQETAFYHLEREEWEEAIAVLEEMITLFPEFSQARHEYHYALFFIGERNEAIEREENYLQEHPDALFSMMNLAIFHGLEQNNEKSHDYANMLENIYPIHEQQKLRIAVTLTQIGRYDKALPRFKMLHKPKLKGHPSYYRWYSTCQYQLGMRAEAEQLWREGCKHFQILAEQTPPWNGN</sequence>
<dbReference type="InterPro" id="IPR019734">
    <property type="entry name" value="TPR_rpt"/>
</dbReference>
<name>A0ABY4GLX4_9BACI</name>
<dbReference type="Proteomes" id="UP000831537">
    <property type="component" value="Chromosome"/>
</dbReference>
<dbReference type="EMBL" id="CP095071">
    <property type="protein sequence ID" value="UOQ85216.1"/>
    <property type="molecule type" value="Genomic_DNA"/>
</dbReference>
<keyword evidence="3" id="KW-1185">Reference proteome</keyword>
<dbReference type="SMART" id="SM00028">
    <property type="entry name" value="TPR"/>
    <property type="match status" value="3"/>
</dbReference>
<dbReference type="InterPro" id="IPR011990">
    <property type="entry name" value="TPR-like_helical_dom_sf"/>
</dbReference>
<organism evidence="2 3">
    <name type="scientific">Gracilibacillus salinarum</name>
    <dbReference type="NCBI Taxonomy" id="2932255"/>
    <lineage>
        <taxon>Bacteria</taxon>
        <taxon>Bacillati</taxon>
        <taxon>Bacillota</taxon>
        <taxon>Bacilli</taxon>
        <taxon>Bacillales</taxon>
        <taxon>Bacillaceae</taxon>
        <taxon>Gracilibacillus</taxon>
    </lineage>
</organism>
<dbReference type="RefSeq" id="WP_244743919.1">
    <property type="nucleotide sequence ID" value="NZ_CP095071.1"/>
</dbReference>
<protein>
    <submittedName>
        <fullName evidence="2">Tetratricopeptide repeat protein</fullName>
    </submittedName>
</protein>
<accession>A0ABY4GLX4</accession>
<reference evidence="2 3" key="1">
    <citation type="submission" date="2022-04" db="EMBL/GenBank/DDBJ databases">
        <title>Gracilibacillus sp. isolated from saltern.</title>
        <authorList>
            <person name="Won M."/>
            <person name="Lee C.-M."/>
            <person name="Woen H.-Y."/>
            <person name="Kwon S.-W."/>
        </authorList>
    </citation>
    <scope>NUCLEOTIDE SEQUENCE [LARGE SCALE GENOMIC DNA]</scope>
    <source>
        <strain evidence="2 3">SSPM10-3</strain>
    </source>
</reference>
<dbReference type="SUPFAM" id="SSF81901">
    <property type="entry name" value="HCP-like"/>
    <property type="match status" value="1"/>
</dbReference>
<gene>
    <name evidence="2" type="ORF">MUN87_21655</name>
</gene>
<evidence type="ECO:0000313" key="3">
    <source>
        <dbReference type="Proteomes" id="UP000831537"/>
    </source>
</evidence>
<feature type="repeat" description="TPR" evidence="1">
    <location>
        <begin position="18"/>
        <end position="51"/>
    </location>
</feature>